<comment type="caution">
    <text evidence="2">The sequence shown here is derived from an EMBL/GenBank/DDBJ whole genome shotgun (WGS) entry which is preliminary data.</text>
</comment>
<accession>A0ABU8C2J4</accession>
<feature type="signal peptide" evidence="1">
    <location>
        <begin position="1"/>
        <end position="23"/>
    </location>
</feature>
<feature type="chain" id="PRO_5045726963" description="WD40-like Beta Propeller Repeat" evidence="1">
    <location>
        <begin position="24"/>
        <end position="298"/>
    </location>
</feature>
<evidence type="ECO:0000256" key="1">
    <source>
        <dbReference type="SAM" id="SignalP"/>
    </source>
</evidence>
<gene>
    <name evidence="2" type="ORF">MN202_02655</name>
</gene>
<dbReference type="RefSeq" id="WP_335734543.1">
    <property type="nucleotide sequence ID" value="NZ_JALAAR010000002.1"/>
</dbReference>
<dbReference type="InterPro" id="IPR011659">
    <property type="entry name" value="WD40"/>
</dbReference>
<evidence type="ECO:0000313" key="3">
    <source>
        <dbReference type="Proteomes" id="UP001375382"/>
    </source>
</evidence>
<keyword evidence="3" id="KW-1185">Reference proteome</keyword>
<keyword evidence="1" id="KW-0732">Signal</keyword>
<evidence type="ECO:0008006" key="4">
    <source>
        <dbReference type="Google" id="ProtNLM"/>
    </source>
</evidence>
<dbReference type="Proteomes" id="UP001375382">
    <property type="component" value="Unassembled WGS sequence"/>
</dbReference>
<proteinExistence type="predicted"/>
<reference evidence="2 3" key="1">
    <citation type="journal article" date="2023" name="Ecotoxicol. Environ. Saf.">
        <title>Mercury remediation potential of mercury-resistant strain Rheinheimera metallidurans sp. nov. isolated from a municipal waste dumping site.</title>
        <authorList>
            <person name="Yadav V."/>
            <person name="Manjhi A."/>
            <person name="Vadakedath N."/>
        </authorList>
    </citation>
    <scope>NUCLEOTIDE SEQUENCE [LARGE SCALE GENOMIC DNA]</scope>
    <source>
        <strain evidence="2 3">E-49</strain>
    </source>
</reference>
<evidence type="ECO:0000313" key="2">
    <source>
        <dbReference type="EMBL" id="MEH8016123.1"/>
    </source>
</evidence>
<dbReference type="Pfam" id="PF07676">
    <property type="entry name" value="PD40"/>
    <property type="match status" value="1"/>
</dbReference>
<sequence length="298" mass="33189">MKQRYIFIALPLAALAMCSKGYSQDYLPLPDGSYLGQKPPGLTATPFAPGIVNTAEWGDAIGFSPDMHEFYVYRWRHTQDAREPESVTYKRVGDSWQKIVMQKGWRKPSYSPDGNTLYNRGKYKQRTAQGWSEFKSLGPAFEEIPIMGLTASAQGTLVLDENARSKGGEGILRYSRVINGQREAPKPLPQTINTGLWNAHPFIAPDESFMMWDGVRDTGYGESDLYISFRQKDGCWGEAINLGDSVNTSAEEGGPQITPDGLYLFFNRMVPAADGSANAQSDVFWIDASFIETLRPKS</sequence>
<protein>
    <recommendedName>
        <fullName evidence="4">WD40-like Beta Propeller Repeat</fullName>
    </recommendedName>
</protein>
<dbReference type="SUPFAM" id="SSF82171">
    <property type="entry name" value="DPP6 N-terminal domain-like"/>
    <property type="match status" value="1"/>
</dbReference>
<dbReference type="EMBL" id="JALAAR010000002">
    <property type="protein sequence ID" value="MEH8016123.1"/>
    <property type="molecule type" value="Genomic_DNA"/>
</dbReference>
<organism evidence="2 3">
    <name type="scientific">Rheinheimera muenzenbergensis</name>
    <dbReference type="NCBI Taxonomy" id="1193628"/>
    <lineage>
        <taxon>Bacteria</taxon>
        <taxon>Pseudomonadati</taxon>
        <taxon>Pseudomonadota</taxon>
        <taxon>Gammaproteobacteria</taxon>
        <taxon>Chromatiales</taxon>
        <taxon>Chromatiaceae</taxon>
        <taxon>Rheinheimera</taxon>
    </lineage>
</organism>
<name>A0ABU8C2J4_9GAMM</name>